<feature type="transmembrane region" description="Helical" evidence="7">
    <location>
        <begin position="181"/>
        <end position="201"/>
    </location>
</feature>
<dbReference type="Proteomes" id="UP001597282">
    <property type="component" value="Unassembled WGS sequence"/>
</dbReference>
<feature type="transmembrane region" description="Helical" evidence="7">
    <location>
        <begin position="271"/>
        <end position="291"/>
    </location>
</feature>
<keyword evidence="5 7" id="KW-1133">Transmembrane helix</keyword>
<feature type="transmembrane region" description="Helical" evidence="7">
    <location>
        <begin position="34"/>
        <end position="54"/>
    </location>
</feature>
<evidence type="ECO:0000256" key="2">
    <source>
        <dbReference type="ARBA" id="ARBA00007362"/>
    </source>
</evidence>
<gene>
    <name evidence="9" type="ORF">ACFQ4Y_09075</name>
</gene>
<keyword evidence="4 7" id="KW-0812">Transmembrane</keyword>
<name>A0ABW4C8M2_9BACL</name>
<feature type="domain" description="EamA" evidence="8">
    <location>
        <begin position="150"/>
        <end position="286"/>
    </location>
</feature>
<evidence type="ECO:0000313" key="9">
    <source>
        <dbReference type="EMBL" id="MFD1427075.1"/>
    </source>
</evidence>
<organism evidence="9 10">
    <name type="scientific">Kroppenstedtia sanguinis</name>
    <dbReference type="NCBI Taxonomy" id="1380684"/>
    <lineage>
        <taxon>Bacteria</taxon>
        <taxon>Bacillati</taxon>
        <taxon>Bacillota</taxon>
        <taxon>Bacilli</taxon>
        <taxon>Bacillales</taxon>
        <taxon>Thermoactinomycetaceae</taxon>
        <taxon>Kroppenstedtia</taxon>
    </lineage>
</organism>
<dbReference type="PANTHER" id="PTHR32322:SF18">
    <property type="entry name" value="S-ADENOSYLMETHIONINE_S-ADENOSYLHOMOCYSTEINE TRANSPORTER"/>
    <property type="match status" value="1"/>
</dbReference>
<evidence type="ECO:0000256" key="3">
    <source>
        <dbReference type="ARBA" id="ARBA00022475"/>
    </source>
</evidence>
<keyword evidence="10" id="KW-1185">Reference proteome</keyword>
<feature type="domain" description="EamA" evidence="8">
    <location>
        <begin position="7"/>
        <end position="138"/>
    </location>
</feature>
<evidence type="ECO:0000256" key="7">
    <source>
        <dbReference type="SAM" id="Phobius"/>
    </source>
</evidence>
<dbReference type="EMBL" id="JBHTNU010000007">
    <property type="protein sequence ID" value="MFD1427075.1"/>
    <property type="molecule type" value="Genomic_DNA"/>
</dbReference>
<dbReference type="RefSeq" id="WP_380164757.1">
    <property type="nucleotide sequence ID" value="NZ_JBHTNU010000007.1"/>
</dbReference>
<evidence type="ECO:0000259" key="8">
    <source>
        <dbReference type="Pfam" id="PF00892"/>
    </source>
</evidence>
<dbReference type="SUPFAM" id="SSF103481">
    <property type="entry name" value="Multidrug resistance efflux transporter EmrE"/>
    <property type="match status" value="2"/>
</dbReference>
<accession>A0ABW4C8M2</accession>
<feature type="transmembrane region" description="Helical" evidence="7">
    <location>
        <begin position="7"/>
        <end position="28"/>
    </location>
</feature>
<feature type="transmembrane region" description="Helical" evidence="7">
    <location>
        <begin position="213"/>
        <end position="234"/>
    </location>
</feature>
<dbReference type="InterPro" id="IPR000620">
    <property type="entry name" value="EamA_dom"/>
</dbReference>
<evidence type="ECO:0000256" key="1">
    <source>
        <dbReference type="ARBA" id="ARBA00004651"/>
    </source>
</evidence>
<feature type="transmembrane region" description="Helical" evidence="7">
    <location>
        <begin position="66"/>
        <end position="88"/>
    </location>
</feature>
<sequence length="311" mass="33684">MTKRTVYLIMVFNMMIWGLNTVALKVLVQYLPPLTLQSLRIFLAGLVLLPFLLLQKQWRLPQAKEWPHLAGAILFGAVGHHSCLALGVEQTSATNTALILGLVPLATALMAVIFLRDRISWMRGAGILLGFLGVAFVVLQGSGEMGGHITGDLWVLGAMATQAASFIYIKKATDTMDAKQVTTLMFLTGSVIIFIISLFLHPQGLGQVVDIPAWVWGLFFASGVIATGLGHMLYNSSIHRLGPGQSAIFINLTPFFALMGSSFFLQETIRLSQIAGFFLIAAGVFLGSGAAEERKKTIPAGQLSEKRTHSL</sequence>
<proteinExistence type="inferred from homology"/>
<feature type="transmembrane region" description="Helical" evidence="7">
    <location>
        <begin position="122"/>
        <end position="141"/>
    </location>
</feature>
<evidence type="ECO:0000256" key="5">
    <source>
        <dbReference type="ARBA" id="ARBA00022989"/>
    </source>
</evidence>
<dbReference type="InterPro" id="IPR037185">
    <property type="entry name" value="EmrE-like"/>
</dbReference>
<feature type="transmembrane region" description="Helical" evidence="7">
    <location>
        <begin position="153"/>
        <end position="169"/>
    </location>
</feature>
<comment type="subcellular location">
    <subcellularLocation>
        <location evidence="1">Cell membrane</location>
        <topology evidence="1">Multi-pass membrane protein</topology>
    </subcellularLocation>
</comment>
<comment type="caution">
    <text evidence="9">The sequence shown here is derived from an EMBL/GenBank/DDBJ whole genome shotgun (WGS) entry which is preliminary data.</text>
</comment>
<reference evidence="10" key="1">
    <citation type="journal article" date="2019" name="Int. J. Syst. Evol. Microbiol.">
        <title>The Global Catalogue of Microorganisms (GCM) 10K type strain sequencing project: providing services to taxonomists for standard genome sequencing and annotation.</title>
        <authorList>
            <consortium name="The Broad Institute Genomics Platform"/>
            <consortium name="The Broad Institute Genome Sequencing Center for Infectious Disease"/>
            <person name="Wu L."/>
            <person name="Ma J."/>
        </authorList>
    </citation>
    <scope>NUCLEOTIDE SEQUENCE [LARGE SCALE GENOMIC DNA]</scope>
    <source>
        <strain evidence="10">S1</strain>
    </source>
</reference>
<dbReference type="PANTHER" id="PTHR32322">
    <property type="entry name" value="INNER MEMBRANE TRANSPORTER"/>
    <property type="match status" value="1"/>
</dbReference>
<dbReference type="Pfam" id="PF00892">
    <property type="entry name" value="EamA"/>
    <property type="match status" value="2"/>
</dbReference>
<comment type="similarity">
    <text evidence="2">Belongs to the EamA transporter family.</text>
</comment>
<protein>
    <submittedName>
        <fullName evidence="9">DMT family transporter</fullName>
    </submittedName>
</protein>
<evidence type="ECO:0000256" key="6">
    <source>
        <dbReference type="ARBA" id="ARBA00023136"/>
    </source>
</evidence>
<keyword evidence="6 7" id="KW-0472">Membrane</keyword>
<evidence type="ECO:0000256" key="4">
    <source>
        <dbReference type="ARBA" id="ARBA00022692"/>
    </source>
</evidence>
<evidence type="ECO:0000313" key="10">
    <source>
        <dbReference type="Proteomes" id="UP001597282"/>
    </source>
</evidence>
<feature type="transmembrane region" description="Helical" evidence="7">
    <location>
        <begin position="94"/>
        <end position="115"/>
    </location>
</feature>
<keyword evidence="3" id="KW-1003">Cell membrane</keyword>
<feature type="transmembrane region" description="Helical" evidence="7">
    <location>
        <begin position="246"/>
        <end position="265"/>
    </location>
</feature>
<dbReference type="InterPro" id="IPR050638">
    <property type="entry name" value="AA-Vitamin_Transporters"/>
</dbReference>